<evidence type="ECO:0000313" key="1">
    <source>
        <dbReference type="EMBL" id="GMJ08103.1"/>
    </source>
</evidence>
<gene>
    <name evidence="1" type="ORF">HRI_004479500</name>
</gene>
<dbReference type="PROSITE" id="PS51257">
    <property type="entry name" value="PROKAR_LIPOPROTEIN"/>
    <property type="match status" value="1"/>
</dbReference>
<accession>A0A9W7J4P9</accession>
<organism evidence="1 2">
    <name type="scientific">Hibiscus trionum</name>
    <name type="common">Flower of an hour</name>
    <dbReference type="NCBI Taxonomy" id="183268"/>
    <lineage>
        <taxon>Eukaryota</taxon>
        <taxon>Viridiplantae</taxon>
        <taxon>Streptophyta</taxon>
        <taxon>Embryophyta</taxon>
        <taxon>Tracheophyta</taxon>
        <taxon>Spermatophyta</taxon>
        <taxon>Magnoliopsida</taxon>
        <taxon>eudicotyledons</taxon>
        <taxon>Gunneridae</taxon>
        <taxon>Pentapetalae</taxon>
        <taxon>rosids</taxon>
        <taxon>malvids</taxon>
        <taxon>Malvales</taxon>
        <taxon>Malvaceae</taxon>
        <taxon>Malvoideae</taxon>
        <taxon>Hibiscus</taxon>
    </lineage>
</organism>
<evidence type="ECO:0000313" key="2">
    <source>
        <dbReference type="Proteomes" id="UP001165190"/>
    </source>
</evidence>
<dbReference type="OrthoDB" id="682663at2759"/>
<proteinExistence type="predicted"/>
<keyword evidence="2" id="KW-1185">Reference proteome</keyword>
<reference evidence="1" key="1">
    <citation type="submission" date="2023-05" db="EMBL/GenBank/DDBJ databases">
        <title>Genome and transcriptome analyses reveal genes involved in the formation of fine ridges on petal epidermal cells in Hibiscus trionum.</title>
        <authorList>
            <person name="Koshimizu S."/>
            <person name="Masuda S."/>
            <person name="Ishii T."/>
            <person name="Shirasu K."/>
            <person name="Hoshino A."/>
            <person name="Arita M."/>
        </authorList>
    </citation>
    <scope>NUCLEOTIDE SEQUENCE</scope>
    <source>
        <strain evidence="1">Hamamatsu line</strain>
    </source>
</reference>
<dbReference type="Proteomes" id="UP001165190">
    <property type="component" value="Unassembled WGS sequence"/>
</dbReference>
<sequence length="151" mass="16936">MDTSMIKDPNMKLKHPSINTPSPTFLLHNGFGSCDEVSDIEMIKIQSVSYTSLKDLLLSSPRTLQPGRISSPTTGDGCCWWSEEIPIKNPLVKHAALAYLQPMSSPTAAVEKAKCVRESGCVFWLYDVVWRNVKTAVWESREVVYDEDEVD</sequence>
<comment type="caution">
    <text evidence="1">The sequence shown here is derived from an EMBL/GenBank/DDBJ whole genome shotgun (WGS) entry which is preliminary data.</text>
</comment>
<dbReference type="PANTHER" id="PTHR34569">
    <property type="entry name" value="EXPRESSED PROTEIN"/>
    <property type="match status" value="1"/>
</dbReference>
<dbReference type="PANTHER" id="PTHR34569:SF12">
    <property type="entry name" value="TRANSMEMBRANE PROTEIN"/>
    <property type="match status" value="1"/>
</dbReference>
<name>A0A9W7J4P9_HIBTR</name>
<dbReference type="AlphaFoldDB" id="A0A9W7J4P9"/>
<protein>
    <submittedName>
        <fullName evidence="1">Uncharacterized protein</fullName>
    </submittedName>
</protein>
<dbReference type="EMBL" id="BSYR01000050">
    <property type="protein sequence ID" value="GMJ08103.1"/>
    <property type="molecule type" value="Genomic_DNA"/>
</dbReference>